<dbReference type="RefSeq" id="WP_096407561.1">
    <property type="nucleotide sequence ID" value="NZ_AP017372.2"/>
</dbReference>
<proteinExistence type="predicted"/>
<dbReference type="EMBL" id="AP017372">
    <property type="protein sequence ID" value="BAU57019.1"/>
    <property type="molecule type" value="Genomic_DNA"/>
</dbReference>
<protein>
    <recommendedName>
        <fullName evidence="3">Thymidylate kinase-like domain-containing protein</fullName>
    </recommendedName>
</protein>
<evidence type="ECO:0000313" key="1">
    <source>
        <dbReference type="EMBL" id="BAU57019.1"/>
    </source>
</evidence>
<evidence type="ECO:0008006" key="3">
    <source>
        <dbReference type="Google" id="ProtNLM"/>
    </source>
</evidence>
<dbReference type="SUPFAM" id="SSF52540">
    <property type="entry name" value="P-loop containing nucleoside triphosphate hydrolases"/>
    <property type="match status" value="1"/>
</dbReference>
<organism evidence="1 2">
    <name type="scientific">Halorhodospira halochloris</name>
    <name type="common">Ectothiorhodospira halochloris</name>
    <dbReference type="NCBI Taxonomy" id="1052"/>
    <lineage>
        <taxon>Bacteria</taxon>
        <taxon>Pseudomonadati</taxon>
        <taxon>Pseudomonadota</taxon>
        <taxon>Gammaproteobacteria</taxon>
        <taxon>Chromatiales</taxon>
        <taxon>Ectothiorhodospiraceae</taxon>
        <taxon>Halorhodospira</taxon>
    </lineage>
</organism>
<dbReference type="Proteomes" id="UP000218890">
    <property type="component" value="Chromosome"/>
</dbReference>
<dbReference type="Gene3D" id="3.40.50.300">
    <property type="entry name" value="P-loop containing nucleotide triphosphate hydrolases"/>
    <property type="match status" value="1"/>
</dbReference>
<accession>A0A0X8X7N5</accession>
<keyword evidence="2" id="KW-1185">Reference proteome</keyword>
<evidence type="ECO:0000313" key="2">
    <source>
        <dbReference type="Proteomes" id="UP000218890"/>
    </source>
</evidence>
<sequence>MNHNTQHLTSSADHPVSILRAALDSNLKHVSLLRYKPLTAEEAETGDYDLIVDPRHEINFIECIFKEAKRHACLIDVCYSKNSKTKITLRKLEASVDIDVWSKVEVKKSSYGALLYVRTQELLKHINVNSQSNSSLDTNIGSLLYITHLFHKNKDISSPEVIARLQRYKTDLEKLKTKQAQLILGIVDQALSGSISEDQNNKAIKYLQDANVTPEKDWLHSAKSYIHKKRRKFLFKRRTTVIAGPDGSGKTALIFALKENFGNAFLIYKFKDLYRRNFVTKFFVRSKMKRLEIKKNIAEERLSGLVSITALIHFFFVFALRSRKKHLLLDRFFVDFNFFGLRSNMPLAYSSLSRVATFFAPKPSRIILTNCPEHIREQRKPGELRKESALEIYREYLRYSHAKKIDLVGLPTYSASNTEQDLDVLMRHDPHLLNKHIQNR</sequence>
<dbReference type="InterPro" id="IPR027417">
    <property type="entry name" value="P-loop_NTPase"/>
</dbReference>
<name>A0A0X8X7N5_HALHR</name>
<dbReference type="AlphaFoldDB" id="A0A0X8X7N5"/>
<gene>
    <name evidence="1" type="ORF">HH1059_03400</name>
</gene>
<reference evidence="1" key="1">
    <citation type="submission" date="2016-02" db="EMBL/GenBank/DDBJ databases">
        <title>Halorhodospira halochloris DSM-1059 complete genome, version 2.</title>
        <authorList>
            <person name="Tsukatani Y."/>
        </authorList>
    </citation>
    <scope>NUCLEOTIDE SEQUENCE</scope>
    <source>
        <strain evidence="1">DSM 1059</strain>
    </source>
</reference>
<dbReference type="KEGG" id="hhk:HH1059_03400"/>